<proteinExistence type="predicted"/>
<evidence type="ECO:0000313" key="4">
    <source>
        <dbReference type="Proteomes" id="UP001304419"/>
    </source>
</evidence>
<evidence type="ECO:0000313" key="2">
    <source>
        <dbReference type="EMBL" id="WOX27330.1"/>
    </source>
</evidence>
<reference evidence="1" key="1">
    <citation type="submission" date="2019-10" db="EMBL/GenBank/DDBJ databases">
        <authorList>
            <person name="Paulsen S."/>
        </authorList>
    </citation>
    <scope>NUCLEOTIDE SEQUENCE</scope>
    <source>
        <strain evidence="1">LMG 19692</strain>
    </source>
</reference>
<dbReference type="AlphaFoldDB" id="A0A8I2GYK6"/>
<reference evidence="2 4" key="2">
    <citation type="submission" date="2023-10" db="EMBL/GenBank/DDBJ databases">
        <title>To unveil natural product biosynthetic capacity in Pseudoalteromonas.</title>
        <authorList>
            <person name="Wang J."/>
        </authorList>
    </citation>
    <scope>NUCLEOTIDE SEQUENCE [LARGE SCALE GENOMIC DNA]</scope>
    <source>
        <strain evidence="2 4">DSM 15914</strain>
    </source>
</reference>
<evidence type="ECO:0000313" key="1">
    <source>
        <dbReference type="EMBL" id="NLR20083.1"/>
    </source>
</evidence>
<dbReference type="Proteomes" id="UP001304419">
    <property type="component" value="Chromosome 1"/>
</dbReference>
<dbReference type="RefSeq" id="WP_039497267.1">
    <property type="nucleotide sequence ID" value="NZ_CBCSDF010000003.1"/>
</dbReference>
<organism evidence="1 3">
    <name type="scientific">Pseudoalteromonas maricaloris</name>
    <dbReference type="NCBI Taxonomy" id="184924"/>
    <lineage>
        <taxon>Bacteria</taxon>
        <taxon>Pseudomonadati</taxon>
        <taxon>Pseudomonadota</taxon>
        <taxon>Gammaproteobacteria</taxon>
        <taxon>Alteromonadales</taxon>
        <taxon>Pseudoalteromonadaceae</taxon>
        <taxon>Pseudoalteromonas</taxon>
    </lineage>
</organism>
<sequence>MFSTWFSKQDKPSKPQSKPIYTPITKHYVFNETGNIMLCATADSIQNFDTDLKSAFVDISVFFAAMTKAVTSTTNPVTGKPFSIFNYQAVKNILVESGLFIETNVEEGTFSHDGVGNALGKALFQHVLNREFSEKQLPFAKSMFNGMQYQRAKMAEQSEMTEAQQQFCRSGSIFFIGELLMGVPQTSAILLSIEPQSIAQSTGDTESDWQDLFSLAGLDEDKHQPKHIVRHWKFKKRTYLFVPPQFISHAVAGLGEQSNIDFEEYSRKLAQSITPNHSVS</sequence>
<dbReference type="EMBL" id="WEIA01000001">
    <property type="protein sequence ID" value="NLR20083.1"/>
    <property type="molecule type" value="Genomic_DNA"/>
</dbReference>
<dbReference type="EMBL" id="CP137578">
    <property type="protein sequence ID" value="WOX27330.1"/>
    <property type="molecule type" value="Genomic_DNA"/>
</dbReference>
<gene>
    <name evidence="1" type="ORF">F9Y85_01830</name>
    <name evidence="2" type="ORF">R5H13_11730</name>
</gene>
<dbReference type="Proteomes" id="UP000646877">
    <property type="component" value="Unassembled WGS sequence"/>
</dbReference>
<evidence type="ECO:0000313" key="3">
    <source>
        <dbReference type="Proteomes" id="UP000646877"/>
    </source>
</evidence>
<keyword evidence="4" id="KW-1185">Reference proteome</keyword>
<name>A0A8I2GYK6_9GAMM</name>
<accession>A0A8I2GYK6</accession>
<protein>
    <submittedName>
        <fullName evidence="1">Uncharacterized protein</fullName>
    </submittedName>
</protein>